<dbReference type="AlphaFoldDB" id="A0A8B9ZU27"/>
<dbReference type="SUPFAM" id="SSF47862">
    <property type="entry name" value="Saposin"/>
    <property type="match status" value="1"/>
</dbReference>
<reference evidence="3" key="2">
    <citation type="submission" date="2025-09" db="UniProtKB">
        <authorList>
            <consortium name="Ensembl"/>
        </authorList>
    </citation>
    <scope>IDENTIFICATION</scope>
</reference>
<name>A0A8B9ZU27_9AVES</name>
<dbReference type="PROSITE" id="PS50015">
    <property type="entry name" value="SAP_B"/>
    <property type="match status" value="1"/>
</dbReference>
<reference evidence="3" key="1">
    <citation type="submission" date="2025-08" db="UniProtKB">
        <authorList>
            <consortium name="Ensembl"/>
        </authorList>
    </citation>
    <scope>IDENTIFICATION</scope>
</reference>
<dbReference type="InterPro" id="IPR008139">
    <property type="entry name" value="SaposinB_dom"/>
</dbReference>
<evidence type="ECO:0000256" key="1">
    <source>
        <dbReference type="ARBA" id="ARBA00023157"/>
    </source>
</evidence>
<protein>
    <recommendedName>
        <fullName evidence="2">Saposin B-type domain-containing protein</fullName>
    </recommendedName>
</protein>
<proteinExistence type="predicted"/>
<keyword evidence="1" id="KW-1015">Disulfide bond</keyword>
<feature type="domain" description="Saposin B-type" evidence="2">
    <location>
        <begin position="57"/>
        <end position="135"/>
    </location>
</feature>
<accession>A0A8B9ZU27</accession>
<dbReference type="Ensembl" id="ENSAZOT00000017419.1">
    <property type="protein sequence ID" value="ENSAZOP00000016192.1"/>
    <property type="gene ID" value="ENSAZOG00000010553.1"/>
</dbReference>
<sequence>MGPDAGPSLAKTGPPPAGCCAQSQALPVPAPPLGSRVNAGLTAQLPPRPQGQDLPVPLPLCWLCRNFISRLEASIPKEAAAAAVSRLCRVLPVVVAGTCQCLAERYTVLVLEAVLGRLGPRALLVGLVLLAPLPDLGGGETGG</sequence>
<dbReference type="InterPro" id="IPR011001">
    <property type="entry name" value="Saposin-like"/>
</dbReference>
<evidence type="ECO:0000313" key="3">
    <source>
        <dbReference type="Ensembl" id="ENSAZOP00000016192.1"/>
    </source>
</evidence>
<organism evidence="3 4">
    <name type="scientific">Anas zonorhyncha</name>
    <name type="common">Eastern spot-billed duck</name>
    <dbReference type="NCBI Taxonomy" id="75864"/>
    <lineage>
        <taxon>Eukaryota</taxon>
        <taxon>Metazoa</taxon>
        <taxon>Chordata</taxon>
        <taxon>Craniata</taxon>
        <taxon>Vertebrata</taxon>
        <taxon>Euteleostomi</taxon>
        <taxon>Archelosauria</taxon>
        <taxon>Archosauria</taxon>
        <taxon>Dinosauria</taxon>
        <taxon>Saurischia</taxon>
        <taxon>Theropoda</taxon>
        <taxon>Coelurosauria</taxon>
        <taxon>Aves</taxon>
        <taxon>Neognathae</taxon>
        <taxon>Galloanserae</taxon>
        <taxon>Anseriformes</taxon>
        <taxon>Anatidae</taxon>
        <taxon>Anatinae</taxon>
        <taxon>Anas</taxon>
    </lineage>
</organism>
<evidence type="ECO:0000313" key="4">
    <source>
        <dbReference type="Proteomes" id="UP000694549"/>
    </source>
</evidence>
<keyword evidence="4" id="KW-1185">Reference proteome</keyword>
<dbReference type="Proteomes" id="UP000694549">
    <property type="component" value="Unplaced"/>
</dbReference>
<evidence type="ECO:0000259" key="2">
    <source>
        <dbReference type="PROSITE" id="PS50015"/>
    </source>
</evidence>